<dbReference type="InterPro" id="IPR002035">
    <property type="entry name" value="VWF_A"/>
</dbReference>
<dbReference type="Proteomes" id="UP000078437">
    <property type="component" value="Chromosome"/>
</dbReference>
<dbReference type="STRING" id="453304.ATC03_07260"/>
<evidence type="ECO:0000256" key="1">
    <source>
        <dbReference type="SAM" id="MobiDB-lite"/>
    </source>
</evidence>
<dbReference type="Gene3D" id="3.40.50.410">
    <property type="entry name" value="von Willebrand factor, type A domain"/>
    <property type="match status" value="1"/>
</dbReference>
<accession>A0A191WE96</accession>
<keyword evidence="2" id="KW-1133">Transmembrane helix</keyword>
<reference evidence="5" key="2">
    <citation type="submission" date="2016-01" db="EMBL/GenBank/DDBJ databases">
        <title>Complete genome sequence of Agromyces aureus AR33T and comparison with related organisms.</title>
        <authorList>
            <person name="Corretto E."/>
            <person name="Antonielli L."/>
            <person name="Sessitsch A."/>
            <person name="Brader G."/>
        </authorList>
    </citation>
    <scope>NUCLEOTIDE SEQUENCE [LARGE SCALE GENOMIC DNA]</scope>
    <source>
        <strain evidence="5">AR33</strain>
    </source>
</reference>
<dbReference type="AlphaFoldDB" id="A0A191WE96"/>
<keyword evidence="2" id="KW-0472">Membrane</keyword>
<dbReference type="PROSITE" id="PS50234">
    <property type="entry name" value="VWFA"/>
    <property type="match status" value="1"/>
</dbReference>
<protein>
    <recommendedName>
        <fullName evidence="3">VWFA domain-containing protein</fullName>
    </recommendedName>
</protein>
<dbReference type="SUPFAM" id="SSF53850">
    <property type="entry name" value="Periplasmic binding protein-like II"/>
    <property type="match status" value="1"/>
</dbReference>
<dbReference type="EMBL" id="CP013979">
    <property type="protein sequence ID" value="ANJ26547.1"/>
    <property type="molecule type" value="Genomic_DNA"/>
</dbReference>
<evidence type="ECO:0000313" key="5">
    <source>
        <dbReference type="Proteomes" id="UP000078437"/>
    </source>
</evidence>
<dbReference type="SMART" id="SM00327">
    <property type="entry name" value="VWA"/>
    <property type="match status" value="1"/>
</dbReference>
<organism evidence="4 5">
    <name type="scientific">Agromyces aureus</name>
    <dbReference type="NCBI Taxonomy" id="453304"/>
    <lineage>
        <taxon>Bacteria</taxon>
        <taxon>Bacillati</taxon>
        <taxon>Actinomycetota</taxon>
        <taxon>Actinomycetes</taxon>
        <taxon>Micrococcales</taxon>
        <taxon>Microbacteriaceae</taxon>
        <taxon>Agromyces</taxon>
    </lineage>
</organism>
<keyword evidence="5" id="KW-1185">Reference proteome</keyword>
<dbReference type="Pfam" id="PF00092">
    <property type="entry name" value="VWA"/>
    <property type="match status" value="1"/>
</dbReference>
<feature type="domain" description="VWFA" evidence="3">
    <location>
        <begin position="409"/>
        <end position="601"/>
    </location>
</feature>
<dbReference type="InterPro" id="IPR036465">
    <property type="entry name" value="vWFA_dom_sf"/>
</dbReference>
<feature type="region of interest" description="Disordered" evidence="1">
    <location>
        <begin position="291"/>
        <end position="313"/>
    </location>
</feature>
<dbReference type="KEGG" id="agy:ATC03_07260"/>
<feature type="transmembrane region" description="Helical" evidence="2">
    <location>
        <begin position="20"/>
        <end position="42"/>
    </location>
</feature>
<dbReference type="SUPFAM" id="SSF53300">
    <property type="entry name" value="vWA-like"/>
    <property type="match status" value="1"/>
</dbReference>
<sequence>MSVGRHSVTASTTKTSRRGLYLSVIAAVVVTGVVASGVYLWIGGHLDPNQAAAGSDCESVEELRIVADTTIAPVLSDIAADFDAANDGCVSTEITSQESADTSAVLASGGLDADAWVPQSSVWVDRAGATATSLGRSTPNARVGQTIAVTPVVFATASSDATEIASEPLTWARVLDGSLPAILPDPEASAASLTSLVGLGAHAPAGDPRPLAAAMISLGKSIPASTSAAFGALSSAAQPSVVLTSEAQVAEYNGDEPSETLTAGYPTDGTLMLDYPLVRIGDAADEAALAAEGETGEDAAEPAAEPSVSKGSTAHVQTVGLAGRSSTASTTEVAQSLSERGRLLAAFEKAATASYDRLTAAGFRTALGAGKIDTLGIAPEGPVAQVLPVDSATALTLLRTWGVLSLRARYLSVIDVSGSMEEPAENGLRRIDIFQQAAMNAVSKFSGEVDLGVWAFSTMRNGDLDYEELAAIAPLGDAAHTQQIAGIIQSLPGRLGGATGLYDTVLAAVGRVREGYDPEKVNAVLLITDGKNEDENGINLDTLIAELAKGEESGQPVPVILIGFGPDTDLEAMQKIAKVTKGGAYSASKPEDLGIVLVDALSQRSCRPDCG</sequence>
<evidence type="ECO:0000256" key="2">
    <source>
        <dbReference type="SAM" id="Phobius"/>
    </source>
</evidence>
<name>A0A191WE96_9MICO</name>
<keyword evidence="2" id="KW-0812">Transmembrane</keyword>
<evidence type="ECO:0000259" key="3">
    <source>
        <dbReference type="PROSITE" id="PS50234"/>
    </source>
</evidence>
<reference evidence="4 5" key="1">
    <citation type="journal article" date="2016" name="Int. J. Syst. Evol. Microbiol.">
        <title>Agromyces aureus sp. nov., isolated from the rhizosphere of Salix caprea L. grown in a heavy-metal-contaminated soil.</title>
        <authorList>
            <person name="Corretto E."/>
            <person name="Antonielli L."/>
            <person name="Sessitsch A."/>
            <person name="Compant S."/>
            <person name="Gorfer M."/>
            <person name="Kuffner M."/>
            <person name="Brader G."/>
        </authorList>
    </citation>
    <scope>NUCLEOTIDE SEQUENCE [LARGE SCALE GENOMIC DNA]</scope>
    <source>
        <strain evidence="4 5">AR33</strain>
    </source>
</reference>
<evidence type="ECO:0000313" key="4">
    <source>
        <dbReference type="EMBL" id="ANJ26547.1"/>
    </source>
</evidence>
<gene>
    <name evidence="4" type="ORF">ATC03_07260</name>
</gene>
<proteinExistence type="predicted"/>